<comment type="caution">
    <text evidence="1">The sequence shown here is derived from an EMBL/GenBank/DDBJ whole genome shotgun (WGS) entry which is preliminary data.</text>
</comment>
<dbReference type="AlphaFoldDB" id="A0A0F9JAK5"/>
<protein>
    <submittedName>
        <fullName evidence="1">Uncharacterized protein</fullName>
    </submittedName>
</protein>
<evidence type="ECO:0000313" key="1">
    <source>
        <dbReference type="EMBL" id="KKM66613.1"/>
    </source>
</evidence>
<organism evidence="1">
    <name type="scientific">marine sediment metagenome</name>
    <dbReference type="NCBI Taxonomy" id="412755"/>
    <lineage>
        <taxon>unclassified sequences</taxon>
        <taxon>metagenomes</taxon>
        <taxon>ecological metagenomes</taxon>
    </lineage>
</organism>
<name>A0A0F9JAK5_9ZZZZ</name>
<reference evidence="1" key="1">
    <citation type="journal article" date="2015" name="Nature">
        <title>Complex archaea that bridge the gap between prokaryotes and eukaryotes.</title>
        <authorList>
            <person name="Spang A."/>
            <person name="Saw J.H."/>
            <person name="Jorgensen S.L."/>
            <person name="Zaremba-Niedzwiedzka K."/>
            <person name="Martijn J."/>
            <person name="Lind A.E."/>
            <person name="van Eijk R."/>
            <person name="Schleper C."/>
            <person name="Guy L."/>
            <person name="Ettema T.J."/>
        </authorList>
    </citation>
    <scope>NUCLEOTIDE SEQUENCE</scope>
</reference>
<sequence length="42" mass="4901">EFGSTKVFSIIEDNFYKAKTRLRYRKYFLLAGGIAPESEIKL</sequence>
<proteinExistence type="predicted"/>
<dbReference type="EMBL" id="LAZR01010494">
    <property type="protein sequence ID" value="KKM66613.1"/>
    <property type="molecule type" value="Genomic_DNA"/>
</dbReference>
<feature type="non-terminal residue" evidence="1">
    <location>
        <position position="1"/>
    </location>
</feature>
<accession>A0A0F9JAK5</accession>
<gene>
    <name evidence="1" type="ORF">LCGC14_1479330</name>
</gene>